<keyword evidence="1" id="KW-0175">Coiled coil</keyword>
<evidence type="ECO:0000313" key="4">
    <source>
        <dbReference type="Proteomes" id="UP001186944"/>
    </source>
</evidence>
<feature type="region of interest" description="Disordered" evidence="2">
    <location>
        <begin position="231"/>
        <end position="282"/>
    </location>
</feature>
<organism evidence="3 4">
    <name type="scientific">Pinctada imbricata</name>
    <name type="common">Atlantic pearl-oyster</name>
    <name type="synonym">Pinctada martensii</name>
    <dbReference type="NCBI Taxonomy" id="66713"/>
    <lineage>
        <taxon>Eukaryota</taxon>
        <taxon>Metazoa</taxon>
        <taxon>Spiralia</taxon>
        <taxon>Lophotrochozoa</taxon>
        <taxon>Mollusca</taxon>
        <taxon>Bivalvia</taxon>
        <taxon>Autobranchia</taxon>
        <taxon>Pteriomorphia</taxon>
        <taxon>Pterioida</taxon>
        <taxon>Pterioidea</taxon>
        <taxon>Pteriidae</taxon>
        <taxon>Pinctada</taxon>
    </lineage>
</organism>
<protein>
    <recommendedName>
        <fullName evidence="5">BZIP domain-containing protein</fullName>
    </recommendedName>
</protein>
<accession>A0AA88YCA1</accession>
<name>A0AA88YCA1_PINIB</name>
<proteinExistence type="predicted"/>
<feature type="coiled-coil region" evidence="1">
    <location>
        <begin position="148"/>
        <end position="182"/>
    </location>
</feature>
<dbReference type="EMBL" id="VSWD01000009">
    <property type="protein sequence ID" value="KAK3093690.1"/>
    <property type="molecule type" value="Genomic_DNA"/>
</dbReference>
<evidence type="ECO:0000313" key="3">
    <source>
        <dbReference type="EMBL" id="KAK3093690.1"/>
    </source>
</evidence>
<feature type="region of interest" description="Disordered" evidence="2">
    <location>
        <begin position="321"/>
        <end position="353"/>
    </location>
</feature>
<feature type="compositionally biased region" description="Polar residues" evidence="2">
    <location>
        <begin position="257"/>
        <end position="267"/>
    </location>
</feature>
<sequence length="353" mass="40039">MNKSVHDISKCSKFFVSGKNYPIKWRYRHALVTFPFLGPCRRISTINAKEHAEFAEQADEDENEEIDVISESSNDQQTLHVQSAQEKELIDYLGEGSQNKPFVRIVRLPVQTLGNNTKSTIQIKTKSNTDNNYELKPVDYSPYLSRNAINARENRRKKKAYLKNLETQNAKLLEENEALKRHTLISDKKIQTLNSELEYFKGIIANQSTLSKILGTVRNIPGLRFQSSFSLDNAKQSENDETESMNARKSRRKLGNKDSNPNSGTSWSKRRKVHVENDDEENAENVALVDHNDNREPSCGVCLHVSGNSVSLEFCEKCSSKASVASSHSVKDHTYGRSISGKRVPEERFQNVG</sequence>
<dbReference type="Gene3D" id="1.20.5.170">
    <property type="match status" value="1"/>
</dbReference>
<feature type="compositionally biased region" description="Basic and acidic residues" evidence="2">
    <location>
        <begin position="343"/>
        <end position="353"/>
    </location>
</feature>
<evidence type="ECO:0000256" key="2">
    <source>
        <dbReference type="SAM" id="MobiDB-lite"/>
    </source>
</evidence>
<keyword evidence="4" id="KW-1185">Reference proteome</keyword>
<gene>
    <name evidence="3" type="ORF">FSP39_018944</name>
</gene>
<comment type="caution">
    <text evidence="3">The sequence shown here is derived from an EMBL/GenBank/DDBJ whole genome shotgun (WGS) entry which is preliminary data.</text>
</comment>
<evidence type="ECO:0000256" key="1">
    <source>
        <dbReference type="SAM" id="Coils"/>
    </source>
</evidence>
<dbReference type="Proteomes" id="UP001186944">
    <property type="component" value="Unassembled WGS sequence"/>
</dbReference>
<evidence type="ECO:0008006" key="5">
    <source>
        <dbReference type="Google" id="ProtNLM"/>
    </source>
</evidence>
<reference evidence="3" key="1">
    <citation type="submission" date="2019-08" db="EMBL/GenBank/DDBJ databases">
        <title>The improved chromosome-level genome for the pearl oyster Pinctada fucata martensii using PacBio sequencing and Hi-C.</title>
        <authorList>
            <person name="Zheng Z."/>
        </authorList>
    </citation>
    <scope>NUCLEOTIDE SEQUENCE</scope>
    <source>
        <strain evidence="3">ZZ-2019</strain>
        <tissue evidence="3">Adductor muscle</tissue>
    </source>
</reference>
<dbReference type="AlphaFoldDB" id="A0AA88YCA1"/>